<accession>A0ABV4K137</accession>
<comment type="caution">
    <text evidence="1">The sequence shown here is derived from an EMBL/GenBank/DDBJ whole genome shotgun (WGS) entry which is preliminary data.</text>
</comment>
<evidence type="ECO:0000313" key="1">
    <source>
        <dbReference type="EMBL" id="MEZ7195568.1"/>
    </source>
</evidence>
<sequence>MTDTKSKHISLPTEIFDRVAKIAEQIGAPFSRLMLAALTVVLPRWESGLRCFAIDKPMDLQDLIIAKLSGLDVPSPERALRELLKIPND</sequence>
<protein>
    <submittedName>
        <fullName evidence="1">Uncharacterized protein</fullName>
    </submittedName>
</protein>
<gene>
    <name evidence="1" type="ORF">AB6M95_02315</name>
</gene>
<name>A0ABV4K137_9BACT</name>
<dbReference type="RefSeq" id="WP_371385116.1">
    <property type="nucleotide sequence ID" value="NZ_JBGLYH010000003.1"/>
</dbReference>
<reference evidence="1 2" key="1">
    <citation type="submission" date="2024-08" db="EMBL/GenBank/DDBJ databases">
        <title>Sulfate-reducing bacteria isolated from formation water of the oil field in Kazakhstan and description of Pseudodesulfovibrio sp.</title>
        <authorList>
            <person name="Bidzhieva S.K."/>
            <person name="Tourova T.P."/>
            <person name="Grouzdev D.S."/>
            <person name="Beletsky A.V."/>
            <person name="Sokolova D.S."/>
            <person name="Samigullina S.R."/>
            <person name="Poltaraus A.B."/>
            <person name="Avtukh A.N."/>
            <person name="Tereshina V.M."/>
            <person name="Zhaparov N.S."/>
            <person name="Mardanov A.V."/>
            <person name="Nazina T.N."/>
        </authorList>
    </citation>
    <scope>NUCLEOTIDE SEQUENCE [LARGE SCALE GENOMIC DNA]</scope>
    <source>
        <strain evidence="1 2">9FUS</strain>
    </source>
</reference>
<keyword evidence="2" id="KW-1185">Reference proteome</keyword>
<organism evidence="1 2">
    <name type="scientific">Pseudodesulfovibrio karagichevae</name>
    <dbReference type="NCBI Taxonomy" id="3239305"/>
    <lineage>
        <taxon>Bacteria</taxon>
        <taxon>Pseudomonadati</taxon>
        <taxon>Thermodesulfobacteriota</taxon>
        <taxon>Desulfovibrionia</taxon>
        <taxon>Desulfovibrionales</taxon>
        <taxon>Desulfovibrionaceae</taxon>
    </lineage>
</organism>
<proteinExistence type="predicted"/>
<dbReference type="EMBL" id="JBGLYH010000003">
    <property type="protein sequence ID" value="MEZ7195568.1"/>
    <property type="molecule type" value="Genomic_DNA"/>
</dbReference>
<dbReference type="Proteomes" id="UP001568698">
    <property type="component" value="Unassembled WGS sequence"/>
</dbReference>
<evidence type="ECO:0000313" key="2">
    <source>
        <dbReference type="Proteomes" id="UP001568698"/>
    </source>
</evidence>